<sequence length="999" mass="111678">MFNLPKKFLFGDESKLAFKLSETEGIARLYSQSNIPLNDRRYWSSFLQLESASDVFSYLSLADVRKALDDRPENIETLVHVLTSHLESLLSDQNFSPPPPTNQNPLAVLSSWKIPTGFLPSSSSSSSNPSSSSSSSLDSRDRTREALNCARILTRVLPAIMERSNGGPQSKDLLWGRGPPIISDPNHSSHKPVFEESEDTTASQFVIDDEEELEEEEKEEGRGGGQRQVREKVTHDPLSASKAEPIHRQGEKEEEEEEGRENSPPLGERLIGLVVDLLFCSGFTIPWTEEQLSESNETNPSKVNYVIWQAGVGSSIELEGTNRSHHSHRVEFLRLLLVLLSKGLYVSPEDQIGTLDQALRFICTGLDRNVVLPLLCSLLNVSVNASTLSTSSWLDYSNPANLVGIKGQDPTPSMALLSIEVLNVLLSYDSPDSLRDLFHQTPPTARLTPSSARSNNSFRFYLSKLHRVADFDLMWKGLSRNLSDHIHSSNHVVPLPIPAAAANRRAQEMGAQGQNHVAETLMLLWKLLEHNPRFRSFVLEDQNLCPQLLSFLLHLSLNYKDSLPLQGLVRLCVFMLQDLSSESCFSTNISRPGSGSKVHLPNRFGVTGGGCATDFLIQSVYLLIATTKGSLSNLYPPLILSLTNSSPFWRSISVSSSTRMVQLLRSFSSANFLLAEEGNPRLVYYLLEAINGVVSHQLNSNPNLIYSILLSQETFEKLERFDLRRGLNELIKLRRKAGVLDEQLEGLLRRKVEDARSSRRLEEERGGGVQADSESRNSMGGVKEEEEEEGGEKGSESITTSLEKGKKRKESSSSSSNPPTSSEPRGEDEENPFSNLSEEDLDLLAGMILKRRGKSEEEVRGDRSEFLPTQGWVQTWNRSLPLSKIQRLILSTLPGIRKICEGGNQDQRILALLRELDPEILLEEEGESLFESRVRRWNWTPPAWVWFRSFLWGRIYVHSLLPFSIWSGTRVRLFRIHQPNGGGGSDSSQDPIPNPSSIS</sequence>
<protein>
    <submittedName>
        <fullName evidence="1">Uncharacterized protein</fullName>
    </submittedName>
</protein>
<name>A0ACD0NNQ4_9BASI</name>
<gene>
    <name evidence="1" type="ORF">IE53DRAFT_390420</name>
</gene>
<proteinExistence type="predicted"/>
<organism evidence="1 2">
    <name type="scientific">Violaceomyces palustris</name>
    <dbReference type="NCBI Taxonomy" id="1673888"/>
    <lineage>
        <taxon>Eukaryota</taxon>
        <taxon>Fungi</taxon>
        <taxon>Dikarya</taxon>
        <taxon>Basidiomycota</taxon>
        <taxon>Ustilaginomycotina</taxon>
        <taxon>Ustilaginomycetes</taxon>
        <taxon>Violaceomycetales</taxon>
        <taxon>Violaceomycetaceae</taxon>
        <taxon>Violaceomyces</taxon>
    </lineage>
</organism>
<accession>A0ACD0NNQ4</accession>
<keyword evidence="2" id="KW-1185">Reference proteome</keyword>
<evidence type="ECO:0000313" key="1">
    <source>
        <dbReference type="EMBL" id="PWN47453.1"/>
    </source>
</evidence>
<reference evidence="1 2" key="1">
    <citation type="journal article" date="2018" name="Mol. Biol. Evol.">
        <title>Broad Genomic Sampling Reveals a Smut Pathogenic Ancestry of the Fungal Clade Ustilaginomycotina.</title>
        <authorList>
            <person name="Kijpornyongpan T."/>
            <person name="Mondo S.J."/>
            <person name="Barry K."/>
            <person name="Sandor L."/>
            <person name="Lee J."/>
            <person name="Lipzen A."/>
            <person name="Pangilinan J."/>
            <person name="LaButti K."/>
            <person name="Hainaut M."/>
            <person name="Henrissat B."/>
            <person name="Grigoriev I.V."/>
            <person name="Spatafora J.W."/>
            <person name="Aime M.C."/>
        </authorList>
    </citation>
    <scope>NUCLEOTIDE SEQUENCE [LARGE SCALE GENOMIC DNA]</scope>
    <source>
        <strain evidence="1 2">SA 807</strain>
    </source>
</reference>
<dbReference type="EMBL" id="KZ820428">
    <property type="protein sequence ID" value="PWN47453.1"/>
    <property type="molecule type" value="Genomic_DNA"/>
</dbReference>
<evidence type="ECO:0000313" key="2">
    <source>
        <dbReference type="Proteomes" id="UP000245626"/>
    </source>
</evidence>
<dbReference type="Proteomes" id="UP000245626">
    <property type="component" value="Unassembled WGS sequence"/>
</dbReference>